<accession>L9ZEL2</accession>
<dbReference type="Proteomes" id="UP000011511">
    <property type="component" value="Unassembled WGS sequence"/>
</dbReference>
<gene>
    <name evidence="1" type="ORF">C485_17712</name>
</gene>
<reference evidence="1 2" key="1">
    <citation type="journal article" date="2014" name="PLoS Genet.">
        <title>Phylogenetically driven sequencing of extremely halophilic archaea reveals strategies for static and dynamic osmo-response.</title>
        <authorList>
            <person name="Becker E.A."/>
            <person name="Seitzer P.M."/>
            <person name="Tritt A."/>
            <person name="Larsen D."/>
            <person name="Krusor M."/>
            <person name="Yao A.I."/>
            <person name="Wu D."/>
            <person name="Madern D."/>
            <person name="Eisen J.A."/>
            <person name="Darling A.E."/>
            <person name="Facciotti M.T."/>
        </authorList>
    </citation>
    <scope>NUCLEOTIDE SEQUENCE [LARGE SCALE GENOMIC DNA]</scope>
    <source>
        <strain evidence="1 2">JCM 12890</strain>
    </source>
</reference>
<proteinExistence type="predicted"/>
<protein>
    <recommendedName>
        <fullName evidence="3">Helix-turn-helix domain-containing protein</fullName>
    </recommendedName>
</protein>
<comment type="caution">
    <text evidence="1">The sequence shown here is derived from an EMBL/GenBank/DDBJ whole genome shotgun (WGS) entry which is preliminary data.</text>
</comment>
<name>L9ZEL2_NATA2</name>
<sequence length="66" mass="7738">MAMEYVDAIVRMNQSEAADEVDVSRMTIQRYKEKFGEMRESERAFLISYLSAEKYSSQLRPDSDFS</sequence>
<organism evidence="1 2">
    <name type="scientific">Natrinema altunense (strain JCM 12890 / CGMCC 1.3731 / AJ2)</name>
    <dbReference type="NCBI Taxonomy" id="1227494"/>
    <lineage>
        <taxon>Archaea</taxon>
        <taxon>Methanobacteriati</taxon>
        <taxon>Methanobacteriota</taxon>
        <taxon>Stenosarchaea group</taxon>
        <taxon>Halobacteria</taxon>
        <taxon>Halobacteriales</taxon>
        <taxon>Natrialbaceae</taxon>
        <taxon>Natrinema</taxon>
    </lineage>
</organism>
<dbReference type="EMBL" id="AOIK01000043">
    <property type="protein sequence ID" value="ELY83613.1"/>
    <property type="molecule type" value="Genomic_DNA"/>
</dbReference>
<dbReference type="AlphaFoldDB" id="L9ZEL2"/>
<evidence type="ECO:0008006" key="3">
    <source>
        <dbReference type="Google" id="ProtNLM"/>
    </source>
</evidence>
<keyword evidence="2" id="KW-1185">Reference proteome</keyword>
<evidence type="ECO:0000313" key="1">
    <source>
        <dbReference type="EMBL" id="ELY83613.1"/>
    </source>
</evidence>
<evidence type="ECO:0000313" key="2">
    <source>
        <dbReference type="Proteomes" id="UP000011511"/>
    </source>
</evidence>